<evidence type="ECO:0000313" key="2">
    <source>
        <dbReference type="EMBL" id="ASJ17492.1"/>
    </source>
</evidence>
<dbReference type="EC" id="5.3.1.8" evidence="3"/>
<organism evidence="3 4">
    <name type="scientific">Thermococcus chitonophagus</name>
    <dbReference type="NCBI Taxonomy" id="54262"/>
    <lineage>
        <taxon>Archaea</taxon>
        <taxon>Methanobacteriati</taxon>
        <taxon>Methanobacteriota</taxon>
        <taxon>Thermococci</taxon>
        <taxon>Thermococcales</taxon>
        <taxon>Thermococcaceae</taxon>
        <taxon>Thermococcus</taxon>
    </lineage>
</organism>
<dbReference type="OrthoDB" id="23670at2157"/>
<dbReference type="InterPro" id="IPR014710">
    <property type="entry name" value="RmlC-like_jellyroll"/>
</dbReference>
<dbReference type="AlphaFoldDB" id="A0A160VT73"/>
<dbReference type="EMBL" id="LN999010">
    <property type="protein sequence ID" value="CUX78142.1"/>
    <property type="molecule type" value="Genomic_DNA"/>
</dbReference>
<keyword evidence="5" id="KW-1185">Reference proteome</keyword>
<dbReference type="KEGG" id="tch:CHITON_1363"/>
<dbReference type="InterPro" id="IPR011051">
    <property type="entry name" value="RmlC_Cupin_sf"/>
</dbReference>
<dbReference type="RefSeq" id="WP_068577965.1">
    <property type="nucleotide sequence ID" value="NZ_CP015193.1"/>
</dbReference>
<protein>
    <submittedName>
        <fullName evidence="2">Carbohydrate-binding protein</fullName>
    </submittedName>
    <submittedName>
        <fullName evidence="3">Mannose-6-phosphate isomerase</fullName>
        <ecNumber evidence="3">5.3.1.8</ecNumber>
    </submittedName>
</protein>
<dbReference type="PANTHER" id="PTHR43346">
    <property type="entry name" value="LIGAND BINDING DOMAIN PROTEIN, PUTATIVE (AFU_ORTHOLOGUE AFUA_6G14370)-RELATED"/>
    <property type="match status" value="1"/>
</dbReference>
<reference evidence="4" key="2">
    <citation type="submission" date="2016-01" db="EMBL/GenBank/DDBJ databases">
        <authorList>
            <person name="Vorgias C.E."/>
        </authorList>
    </citation>
    <scope>NUCLEOTIDE SEQUENCE [LARGE SCALE GENOMIC DNA]</scope>
</reference>
<evidence type="ECO:0000313" key="3">
    <source>
        <dbReference type="EMBL" id="CUX78142.1"/>
    </source>
</evidence>
<dbReference type="STRING" id="54262.CHITON_1363"/>
<dbReference type="SUPFAM" id="SSF51182">
    <property type="entry name" value="RmlC-like cupins"/>
    <property type="match status" value="1"/>
</dbReference>
<feature type="domain" description="Cupin type-2" evidence="1">
    <location>
        <begin position="32"/>
        <end position="100"/>
    </location>
</feature>
<dbReference type="GO" id="GO:0004476">
    <property type="term" value="F:mannose-6-phosphate isomerase activity"/>
    <property type="evidence" value="ECO:0007669"/>
    <property type="project" value="UniProtKB-EC"/>
</dbReference>
<dbReference type="Proteomes" id="UP000093069">
    <property type="component" value="Chromosome I"/>
</dbReference>
<dbReference type="Proteomes" id="UP000250189">
    <property type="component" value="Chromosome"/>
</dbReference>
<proteinExistence type="predicted"/>
<reference evidence="2 5" key="3">
    <citation type="submission" date="2016-04" db="EMBL/GenBank/DDBJ databases">
        <title>Complete genome sequence of Thermococcus chitonophagus type strain GC74.</title>
        <authorList>
            <person name="Oger P.M."/>
        </authorList>
    </citation>
    <scope>NUCLEOTIDE SEQUENCE [LARGE SCALE GENOMIC DNA]</scope>
    <source>
        <strain evidence="2 5">GC74</strain>
    </source>
</reference>
<keyword evidence="3" id="KW-0413">Isomerase</keyword>
<reference evidence="3" key="1">
    <citation type="submission" date="2016-01" db="EMBL/GenBank/DDBJ databases">
        <authorList>
            <person name="Oliw E.H."/>
        </authorList>
    </citation>
    <scope>NUCLEOTIDE SEQUENCE</scope>
    <source>
        <strain evidence="3">1</strain>
    </source>
</reference>
<evidence type="ECO:0000259" key="1">
    <source>
        <dbReference type="Pfam" id="PF07883"/>
    </source>
</evidence>
<dbReference type="Pfam" id="PF07883">
    <property type="entry name" value="Cupin_2"/>
    <property type="match status" value="1"/>
</dbReference>
<name>A0A160VT73_9EURY</name>
<evidence type="ECO:0000313" key="5">
    <source>
        <dbReference type="Proteomes" id="UP000250189"/>
    </source>
</evidence>
<dbReference type="PANTHER" id="PTHR43346:SF1">
    <property type="entry name" value="QUERCETIN 2,3-DIOXYGENASE-RELATED"/>
    <property type="match status" value="1"/>
</dbReference>
<dbReference type="InterPro" id="IPR052538">
    <property type="entry name" value="Flavonoid_dioxygenase-like"/>
</dbReference>
<evidence type="ECO:0000313" key="4">
    <source>
        <dbReference type="Proteomes" id="UP000093069"/>
    </source>
</evidence>
<sequence length="113" mass="13059">MRAELEKRIDRGSYVKVPLFEGKLPEGNYAQIVEIKPKAEVGKHYHKFQYELFYIISGTARLGIGEKEFEAKPGDIYLVAPGTVHWVINESDEPFKLLVVKMNYRGEEDTVWL</sequence>
<dbReference type="GeneID" id="33323045"/>
<dbReference type="Gene3D" id="2.60.120.10">
    <property type="entry name" value="Jelly Rolls"/>
    <property type="match status" value="1"/>
</dbReference>
<dbReference type="EMBL" id="CP015193">
    <property type="protein sequence ID" value="ASJ17492.1"/>
    <property type="molecule type" value="Genomic_DNA"/>
</dbReference>
<dbReference type="InterPro" id="IPR013096">
    <property type="entry name" value="Cupin_2"/>
</dbReference>
<accession>A0A160VT73</accession>
<gene>
    <name evidence="2" type="ORF">A3L04_10645</name>
    <name evidence="3" type="ORF">CHITON_1363</name>
</gene>
<dbReference type="CDD" id="cd02208">
    <property type="entry name" value="cupin_RmlC-like"/>
    <property type="match status" value="1"/>
</dbReference>